<gene>
    <name evidence="5" type="ORF">RRG08_067425</name>
</gene>
<evidence type="ECO:0000256" key="2">
    <source>
        <dbReference type="ARBA" id="ARBA00022723"/>
    </source>
</evidence>
<dbReference type="EMBL" id="JAWDGP010002142">
    <property type="protein sequence ID" value="KAK3785295.1"/>
    <property type="molecule type" value="Genomic_DNA"/>
</dbReference>
<keyword evidence="4" id="KW-1133">Transmembrane helix</keyword>
<dbReference type="InterPro" id="IPR001128">
    <property type="entry name" value="Cyt_P450"/>
</dbReference>
<dbReference type="InterPro" id="IPR036396">
    <property type="entry name" value="Cyt_P450_sf"/>
</dbReference>
<dbReference type="GO" id="GO:0004497">
    <property type="term" value="F:monooxygenase activity"/>
    <property type="evidence" value="ECO:0007669"/>
    <property type="project" value="InterPro"/>
</dbReference>
<sequence>MVDSTGVMEVTWVPIAVLFATLVYYAWSLLKPRYAGLNILPVPGPERFLTSHLHIGQPTKHKGFTRASGEEVQVKVFQQITTHVGRGRLSNLSDKPNLKYLDAVIRGIHRFVTLEVTGDLKLKGYAVPKGSLLLVNFATAHHDTQPWGDPDNFCTERFLDADGNPIKDPQDSYHLDWGKDFVLEVHWPRRSSSYGCRPCFNIPGLRLRTLLESYRAGKGDFKVCCT</sequence>
<comment type="caution">
    <text evidence="5">The sequence shown here is derived from an EMBL/GenBank/DDBJ whole genome shotgun (WGS) entry which is preliminary data.</text>
</comment>
<accession>A0AAE1DWU2</accession>
<dbReference type="Proteomes" id="UP001283361">
    <property type="component" value="Unassembled WGS sequence"/>
</dbReference>
<dbReference type="SUPFAM" id="SSF48264">
    <property type="entry name" value="Cytochrome P450"/>
    <property type="match status" value="1"/>
</dbReference>
<protein>
    <recommendedName>
        <fullName evidence="7">Cytochrome P450</fullName>
    </recommendedName>
</protein>
<dbReference type="Pfam" id="PF00067">
    <property type="entry name" value="p450"/>
    <property type="match status" value="1"/>
</dbReference>
<keyword evidence="2" id="KW-0479">Metal-binding</keyword>
<name>A0AAE1DWU2_9GAST</name>
<comment type="similarity">
    <text evidence="1">Belongs to the cytochrome P450 family.</text>
</comment>
<feature type="transmembrane region" description="Helical" evidence="4">
    <location>
        <begin position="12"/>
        <end position="30"/>
    </location>
</feature>
<dbReference type="InterPro" id="IPR050182">
    <property type="entry name" value="Cytochrome_P450_fam2"/>
</dbReference>
<dbReference type="AlphaFoldDB" id="A0AAE1DWU2"/>
<keyword evidence="4" id="KW-0472">Membrane</keyword>
<dbReference type="GO" id="GO:0020037">
    <property type="term" value="F:heme binding"/>
    <property type="evidence" value="ECO:0007669"/>
    <property type="project" value="InterPro"/>
</dbReference>
<dbReference type="PANTHER" id="PTHR24300">
    <property type="entry name" value="CYTOCHROME P450 508A4-RELATED"/>
    <property type="match status" value="1"/>
</dbReference>
<evidence type="ECO:0000313" key="5">
    <source>
        <dbReference type="EMBL" id="KAK3785295.1"/>
    </source>
</evidence>
<evidence type="ECO:0000313" key="6">
    <source>
        <dbReference type="Proteomes" id="UP001283361"/>
    </source>
</evidence>
<dbReference type="GO" id="GO:0016705">
    <property type="term" value="F:oxidoreductase activity, acting on paired donors, with incorporation or reduction of molecular oxygen"/>
    <property type="evidence" value="ECO:0007669"/>
    <property type="project" value="InterPro"/>
</dbReference>
<evidence type="ECO:0008006" key="7">
    <source>
        <dbReference type="Google" id="ProtNLM"/>
    </source>
</evidence>
<dbReference type="GO" id="GO:0005506">
    <property type="term" value="F:iron ion binding"/>
    <property type="evidence" value="ECO:0007669"/>
    <property type="project" value="InterPro"/>
</dbReference>
<evidence type="ECO:0000256" key="1">
    <source>
        <dbReference type="ARBA" id="ARBA00010617"/>
    </source>
</evidence>
<dbReference type="Gene3D" id="1.10.630.10">
    <property type="entry name" value="Cytochrome P450"/>
    <property type="match status" value="1"/>
</dbReference>
<keyword evidence="3" id="KW-0408">Iron</keyword>
<evidence type="ECO:0000256" key="4">
    <source>
        <dbReference type="SAM" id="Phobius"/>
    </source>
</evidence>
<proteinExistence type="inferred from homology"/>
<organism evidence="5 6">
    <name type="scientific">Elysia crispata</name>
    <name type="common">lettuce slug</name>
    <dbReference type="NCBI Taxonomy" id="231223"/>
    <lineage>
        <taxon>Eukaryota</taxon>
        <taxon>Metazoa</taxon>
        <taxon>Spiralia</taxon>
        <taxon>Lophotrochozoa</taxon>
        <taxon>Mollusca</taxon>
        <taxon>Gastropoda</taxon>
        <taxon>Heterobranchia</taxon>
        <taxon>Euthyneura</taxon>
        <taxon>Panpulmonata</taxon>
        <taxon>Sacoglossa</taxon>
        <taxon>Placobranchoidea</taxon>
        <taxon>Plakobranchidae</taxon>
        <taxon>Elysia</taxon>
    </lineage>
</organism>
<keyword evidence="6" id="KW-1185">Reference proteome</keyword>
<keyword evidence="4" id="KW-0812">Transmembrane</keyword>
<evidence type="ECO:0000256" key="3">
    <source>
        <dbReference type="ARBA" id="ARBA00023004"/>
    </source>
</evidence>
<reference evidence="5" key="1">
    <citation type="journal article" date="2023" name="G3 (Bethesda)">
        <title>A reference genome for the long-term kleptoplast-retaining sea slug Elysia crispata morphotype clarki.</title>
        <authorList>
            <person name="Eastman K.E."/>
            <person name="Pendleton A.L."/>
            <person name="Shaikh M.A."/>
            <person name="Suttiyut T."/>
            <person name="Ogas R."/>
            <person name="Tomko P."/>
            <person name="Gavelis G."/>
            <person name="Widhalm J.R."/>
            <person name="Wisecaver J.H."/>
        </authorList>
    </citation>
    <scope>NUCLEOTIDE SEQUENCE</scope>
    <source>
        <strain evidence="5">ECLA1</strain>
    </source>
</reference>